<sequence>MQRRKWRLYCPSGFKVSLHLNLTSLVPVNSPPMCGRLAVRMQMARDLLSGELRILKSASMWLKGYCTTLTTTAYHCEDVGDYRAIPG</sequence>
<dbReference type="AlphaFoldDB" id="A0AAN7E7J3"/>
<dbReference type="EMBL" id="JAXUIC010000011">
    <property type="protein sequence ID" value="KAK4564700.1"/>
    <property type="molecule type" value="Genomic_DNA"/>
</dbReference>
<gene>
    <name evidence="1" type="ORF">RGQ29_006678</name>
</gene>
<comment type="caution">
    <text evidence="1">The sequence shown here is derived from an EMBL/GenBank/DDBJ whole genome shotgun (WGS) entry which is preliminary data.</text>
</comment>
<dbReference type="Proteomes" id="UP001324115">
    <property type="component" value="Unassembled WGS sequence"/>
</dbReference>
<accession>A0AAN7E7J3</accession>
<reference evidence="1 2" key="1">
    <citation type="journal article" date="2023" name="G3 (Bethesda)">
        <title>A haplotype-resolved chromosome-scale genome for Quercus rubra L. provides insights into the genetics of adaptive traits for red oak species.</title>
        <authorList>
            <person name="Kapoor B."/>
            <person name="Jenkins J."/>
            <person name="Schmutz J."/>
            <person name="Zhebentyayeva T."/>
            <person name="Kuelheim C."/>
            <person name="Coggeshall M."/>
            <person name="Heim C."/>
            <person name="Lasky J.R."/>
            <person name="Leites L."/>
            <person name="Islam-Faridi N."/>
            <person name="Romero-Severson J."/>
            <person name="DeLeo V.L."/>
            <person name="Lucas S.M."/>
            <person name="Lazic D."/>
            <person name="Gailing O."/>
            <person name="Carlson J."/>
            <person name="Staton M."/>
        </authorList>
    </citation>
    <scope>NUCLEOTIDE SEQUENCE [LARGE SCALE GENOMIC DNA]</scope>
    <source>
        <strain evidence="1">Pseudo-F2</strain>
    </source>
</reference>
<keyword evidence="2" id="KW-1185">Reference proteome</keyword>
<evidence type="ECO:0000313" key="2">
    <source>
        <dbReference type="Proteomes" id="UP001324115"/>
    </source>
</evidence>
<protein>
    <submittedName>
        <fullName evidence="1">Uncharacterized protein</fullName>
    </submittedName>
</protein>
<proteinExistence type="predicted"/>
<organism evidence="1 2">
    <name type="scientific">Quercus rubra</name>
    <name type="common">Northern red oak</name>
    <name type="synonym">Quercus borealis</name>
    <dbReference type="NCBI Taxonomy" id="3512"/>
    <lineage>
        <taxon>Eukaryota</taxon>
        <taxon>Viridiplantae</taxon>
        <taxon>Streptophyta</taxon>
        <taxon>Embryophyta</taxon>
        <taxon>Tracheophyta</taxon>
        <taxon>Spermatophyta</taxon>
        <taxon>Magnoliopsida</taxon>
        <taxon>eudicotyledons</taxon>
        <taxon>Gunneridae</taxon>
        <taxon>Pentapetalae</taxon>
        <taxon>rosids</taxon>
        <taxon>fabids</taxon>
        <taxon>Fagales</taxon>
        <taxon>Fagaceae</taxon>
        <taxon>Quercus</taxon>
    </lineage>
</organism>
<name>A0AAN7E7J3_QUERU</name>
<evidence type="ECO:0000313" key="1">
    <source>
        <dbReference type="EMBL" id="KAK4564700.1"/>
    </source>
</evidence>